<dbReference type="AlphaFoldDB" id="A0A9P0BNQ1"/>
<dbReference type="Proteomes" id="UP001154114">
    <property type="component" value="Chromosome 14"/>
</dbReference>
<evidence type="ECO:0000313" key="1">
    <source>
        <dbReference type="EMBL" id="CAH0585799.1"/>
    </source>
</evidence>
<keyword evidence="2" id="KW-1185">Reference proteome</keyword>
<name>A0A9P0BNQ1_CHRIL</name>
<sequence>MENNIKCIFHFEDLNMNRKKLFEEAIINAKDGKVLYVLSEELNELPQDLPSLYKLYNNMKMITFMYVKTLDSLLENISTLHNWQSVPSTIILDDLSAYCNKSNLQNACGVVSLLLNTSQVCSKLLSTSCKLHVAVPKAIVGEEYCNVLYDLYS</sequence>
<proteinExistence type="predicted"/>
<evidence type="ECO:0000313" key="2">
    <source>
        <dbReference type="Proteomes" id="UP001154114"/>
    </source>
</evidence>
<reference evidence="1" key="1">
    <citation type="submission" date="2021-12" db="EMBL/GenBank/DDBJ databases">
        <authorList>
            <person name="King R."/>
        </authorList>
    </citation>
    <scope>NUCLEOTIDE SEQUENCE</scope>
</reference>
<dbReference type="OrthoDB" id="67296at2759"/>
<gene>
    <name evidence="1" type="ORF">CINC_LOCUS3076</name>
</gene>
<dbReference type="EMBL" id="LR824017">
    <property type="protein sequence ID" value="CAH0585799.1"/>
    <property type="molecule type" value="Genomic_DNA"/>
</dbReference>
<protein>
    <submittedName>
        <fullName evidence="1">Uncharacterized protein</fullName>
    </submittedName>
</protein>
<accession>A0A9P0BNQ1</accession>
<organism evidence="1 2">
    <name type="scientific">Chrysodeixis includens</name>
    <name type="common">Soybean looper</name>
    <name type="synonym">Pseudoplusia includens</name>
    <dbReference type="NCBI Taxonomy" id="689277"/>
    <lineage>
        <taxon>Eukaryota</taxon>
        <taxon>Metazoa</taxon>
        <taxon>Ecdysozoa</taxon>
        <taxon>Arthropoda</taxon>
        <taxon>Hexapoda</taxon>
        <taxon>Insecta</taxon>
        <taxon>Pterygota</taxon>
        <taxon>Neoptera</taxon>
        <taxon>Endopterygota</taxon>
        <taxon>Lepidoptera</taxon>
        <taxon>Glossata</taxon>
        <taxon>Ditrysia</taxon>
        <taxon>Noctuoidea</taxon>
        <taxon>Noctuidae</taxon>
        <taxon>Plusiinae</taxon>
        <taxon>Chrysodeixis</taxon>
    </lineage>
</organism>